<name>A4S0D1_OSTLU</name>
<dbReference type="CDD" id="cd22392">
    <property type="entry name" value="KH-I_PNO1_rpt2"/>
    <property type="match status" value="1"/>
</dbReference>
<evidence type="ECO:0000256" key="2">
    <source>
        <dbReference type="ARBA" id="ARBA00007515"/>
    </source>
</evidence>
<dbReference type="Pfam" id="PF22891">
    <property type="entry name" value="KH_PNO1_2nd"/>
    <property type="match status" value="1"/>
</dbReference>
<dbReference type="KEGG" id="olu:OSTLU_35737"/>
<organism evidence="6 7">
    <name type="scientific">Ostreococcus lucimarinus (strain CCE9901)</name>
    <dbReference type="NCBI Taxonomy" id="436017"/>
    <lineage>
        <taxon>Eukaryota</taxon>
        <taxon>Viridiplantae</taxon>
        <taxon>Chlorophyta</taxon>
        <taxon>Mamiellophyceae</taxon>
        <taxon>Mamiellales</taxon>
        <taxon>Bathycoccaceae</taxon>
        <taxon>Ostreococcus</taxon>
    </lineage>
</organism>
<keyword evidence="7" id="KW-1185">Reference proteome</keyword>
<evidence type="ECO:0000256" key="1">
    <source>
        <dbReference type="ARBA" id="ARBA00004604"/>
    </source>
</evidence>
<dbReference type="InterPro" id="IPR055212">
    <property type="entry name" value="KH-I_PNO1_first"/>
</dbReference>
<sequence length="228" mass="25703">MPKVTKRTERDARELVDASGAIVADDADALRPVYAPLGAPTETRKGTKHEYRKVNVPAHRFAPLREHWMALYEPVTKQMKIDVRMNLKSKKVELKTTERTEDESALQKSADFVQAFLLGFDVQDAVALLRLDDLYLECFEVKDVKTLRGEHMSRGIGRLAGKNGKTKFTIENATRTRIVIADQHIRILGSFQNIKVARDAICSLILGSPPGKVYSRLRAVTARLAERF</sequence>
<dbReference type="OrthoDB" id="1932641at2759"/>
<dbReference type="CDD" id="cd22391">
    <property type="entry name" value="KH-I_PNO1_rpt1"/>
    <property type="match status" value="1"/>
</dbReference>
<dbReference type="GO" id="GO:0005730">
    <property type="term" value="C:nucleolus"/>
    <property type="evidence" value="ECO:0007669"/>
    <property type="project" value="UniProtKB-SubCell"/>
</dbReference>
<dbReference type="InterPro" id="IPR055211">
    <property type="entry name" value="KH_PNO1_2nd"/>
</dbReference>
<dbReference type="STRING" id="436017.A4S0D1"/>
<dbReference type="InterPro" id="IPR036612">
    <property type="entry name" value="KH_dom_type_1_sf"/>
</dbReference>
<keyword evidence="3" id="KW-0694">RNA-binding</keyword>
<dbReference type="GeneID" id="5002933"/>
<evidence type="ECO:0000313" key="6">
    <source>
        <dbReference type="EMBL" id="ABO97246.1"/>
    </source>
</evidence>
<dbReference type="RefSeq" id="XP_001418953.1">
    <property type="nucleotide sequence ID" value="XM_001418916.1"/>
</dbReference>
<proteinExistence type="inferred from homology"/>
<dbReference type="GO" id="GO:0042254">
    <property type="term" value="P:ribosome biogenesis"/>
    <property type="evidence" value="ECO:0007669"/>
    <property type="project" value="UniProtKB-ARBA"/>
</dbReference>
<dbReference type="PANTHER" id="PTHR12826">
    <property type="entry name" value="RIBONUCLEASE Y"/>
    <property type="match status" value="1"/>
</dbReference>
<dbReference type="GO" id="GO:0003723">
    <property type="term" value="F:RNA binding"/>
    <property type="evidence" value="ECO:0007669"/>
    <property type="project" value="UniProtKB-KW"/>
</dbReference>
<dbReference type="eggNOG" id="KOG3273">
    <property type="taxonomic scope" value="Eukaryota"/>
</dbReference>
<protein>
    <recommendedName>
        <fullName evidence="5">K Homology domain-containing protein</fullName>
    </recommendedName>
</protein>
<dbReference type="InterPro" id="IPR004087">
    <property type="entry name" value="KH_dom"/>
</dbReference>
<dbReference type="SMART" id="SM00322">
    <property type="entry name" value="KH"/>
    <property type="match status" value="1"/>
</dbReference>
<gene>
    <name evidence="6" type="ORF">OSTLU_35737</name>
</gene>
<dbReference type="PANTHER" id="PTHR12826:SF13">
    <property type="entry name" value="RNA-BINDING PROTEIN PNO1"/>
    <property type="match status" value="1"/>
</dbReference>
<dbReference type="AlphaFoldDB" id="A4S0D1"/>
<dbReference type="Pfam" id="PF17903">
    <property type="entry name" value="KH_KRR1_1st"/>
    <property type="match status" value="1"/>
</dbReference>
<reference evidence="6 7" key="1">
    <citation type="journal article" date="2007" name="Proc. Natl. Acad. Sci. U.S.A.">
        <title>The tiny eukaryote Ostreococcus provides genomic insights into the paradox of plankton speciation.</title>
        <authorList>
            <person name="Palenik B."/>
            <person name="Grimwood J."/>
            <person name="Aerts A."/>
            <person name="Rouze P."/>
            <person name="Salamov A."/>
            <person name="Putnam N."/>
            <person name="Dupont C."/>
            <person name="Jorgensen R."/>
            <person name="Derelle E."/>
            <person name="Rombauts S."/>
            <person name="Zhou K."/>
            <person name="Otillar R."/>
            <person name="Merchant S.S."/>
            <person name="Podell S."/>
            <person name="Gaasterland T."/>
            <person name="Napoli C."/>
            <person name="Gendler K."/>
            <person name="Manuell A."/>
            <person name="Tai V."/>
            <person name="Vallon O."/>
            <person name="Piganeau G."/>
            <person name="Jancek S."/>
            <person name="Heijde M."/>
            <person name="Jabbari K."/>
            <person name="Bowler C."/>
            <person name="Lohr M."/>
            <person name="Robbens S."/>
            <person name="Werner G."/>
            <person name="Dubchak I."/>
            <person name="Pazour G.J."/>
            <person name="Ren Q."/>
            <person name="Paulsen I."/>
            <person name="Delwiche C."/>
            <person name="Schmutz J."/>
            <person name="Rokhsar D."/>
            <person name="Van de Peer Y."/>
            <person name="Moreau H."/>
            <person name="Grigoriev I.V."/>
        </authorList>
    </citation>
    <scope>NUCLEOTIDE SEQUENCE [LARGE SCALE GENOMIC DNA]</scope>
    <source>
        <strain evidence="6 7">CCE9901</strain>
    </source>
</reference>
<comment type="similarity">
    <text evidence="2">Belongs to the PNO1 family.</text>
</comment>
<dbReference type="SUPFAM" id="SSF54791">
    <property type="entry name" value="Eukaryotic type KH-domain (KH-domain type I)"/>
    <property type="match status" value="1"/>
</dbReference>
<dbReference type="Gene3D" id="3.30.1370.10">
    <property type="entry name" value="K Homology domain, type 1"/>
    <property type="match status" value="1"/>
</dbReference>
<feature type="domain" description="K Homology" evidence="5">
    <location>
        <begin position="143"/>
        <end position="206"/>
    </location>
</feature>
<dbReference type="FunFam" id="3.30.1370.10:FF:000009">
    <property type="entry name" value="RNA-binding protein PNO1"/>
    <property type="match status" value="1"/>
</dbReference>
<evidence type="ECO:0000256" key="4">
    <source>
        <dbReference type="ARBA" id="ARBA00023242"/>
    </source>
</evidence>
<dbReference type="Proteomes" id="UP000001568">
    <property type="component" value="Chromosome 7"/>
</dbReference>
<accession>A4S0D1</accession>
<keyword evidence="4" id="KW-0539">Nucleus</keyword>
<dbReference type="InterPro" id="IPR041174">
    <property type="entry name" value="KRR1-like_KH1"/>
</dbReference>
<evidence type="ECO:0000259" key="5">
    <source>
        <dbReference type="SMART" id="SM00322"/>
    </source>
</evidence>
<evidence type="ECO:0000313" key="7">
    <source>
        <dbReference type="Proteomes" id="UP000001568"/>
    </source>
</evidence>
<dbReference type="OMA" id="TPLRNNW"/>
<dbReference type="HOGENOM" id="CLU_064992_1_0_1"/>
<dbReference type="Gramene" id="ABO97246">
    <property type="protein sequence ID" value="ABO97246"/>
    <property type="gene ID" value="OSTLU_35737"/>
</dbReference>
<evidence type="ECO:0000256" key="3">
    <source>
        <dbReference type="ARBA" id="ARBA00022884"/>
    </source>
</evidence>
<comment type="subcellular location">
    <subcellularLocation>
        <location evidence="1">Nucleus</location>
        <location evidence="1">Nucleolus</location>
    </subcellularLocation>
</comment>
<dbReference type="EMBL" id="CP000587">
    <property type="protein sequence ID" value="ABO97246.1"/>
    <property type="molecule type" value="Genomic_DNA"/>
</dbReference>